<dbReference type="GO" id="GO:0003964">
    <property type="term" value="F:RNA-directed DNA polymerase activity"/>
    <property type="evidence" value="ECO:0007669"/>
    <property type="project" value="UniProtKB-KW"/>
</dbReference>
<name>A0A2U1LX53_ARTAN</name>
<dbReference type="PANTHER" id="PTHR33116">
    <property type="entry name" value="REVERSE TRANSCRIPTASE ZINC-BINDING DOMAIN-CONTAINING PROTEIN-RELATED-RELATED"/>
    <property type="match status" value="1"/>
</dbReference>
<dbReference type="OrthoDB" id="1743609at2759"/>
<proteinExistence type="predicted"/>
<dbReference type="AlphaFoldDB" id="A0A2U1LX53"/>
<keyword evidence="1" id="KW-0808">Transferase</keyword>
<comment type="caution">
    <text evidence="1">The sequence shown here is derived from an EMBL/GenBank/DDBJ whole genome shotgun (WGS) entry which is preliminary data.</text>
</comment>
<keyword evidence="2" id="KW-1185">Reference proteome</keyword>
<organism evidence="1 2">
    <name type="scientific">Artemisia annua</name>
    <name type="common">Sweet wormwood</name>
    <dbReference type="NCBI Taxonomy" id="35608"/>
    <lineage>
        <taxon>Eukaryota</taxon>
        <taxon>Viridiplantae</taxon>
        <taxon>Streptophyta</taxon>
        <taxon>Embryophyta</taxon>
        <taxon>Tracheophyta</taxon>
        <taxon>Spermatophyta</taxon>
        <taxon>Magnoliopsida</taxon>
        <taxon>eudicotyledons</taxon>
        <taxon>Gunneridae</taxon>
        <taxon>Pentapetalae</taxon>
        <taxon>asterids</taxon>
        <taxon>campanulids</taxon>
        <taxon>Asterales</taxon>
        <taxon>Asteraceae</taxon>
        <taxon>Asteroideae</taxon>
        <taxon>Anthemideae</taxon>
        <taxon>Artemisiinae</taxon>
        <taxon>Artemisia</taxon>
    </lineage>
</organism>
<gene>
    <name evidence="1" type="ORF">CTI12_AA443630</name>
</gene>
<dbReference type="PANTHER" id="PTHR33116:SF78">
    <property type="entry name" value="OS12G0587133 PROTEIN"/>
    <property type="match status" value="1"/>
</dbReference>
<accession>A0A2U1LX53</accession>
<keyword evidence="1" id="KW-0548">Nucleotidyltransferase</keyword>
<keyword evidence="1" id="KW-0695">RNA-directed DNA polymerase</keyword>
<dbReference type="EMBL" id="PKPP01007364">
    <property type="protein sequence ID" value="PWA53585.1"/>
    <property type="molecule type" value="Genomic_DNA"/>
</dbReference>
<sequence>MANIIGCREAKFPFKYLGVPVACNMTKCSNWNAIIQMFSSKLSLWKARLLSVGGRLTLIKSVASTGGGVLNRPVPGLACYVGDVCSYDKGSFLAW</sequence>
<evidence type="ECO:0000313" key="2">
    <source>
        <dbReference type="Proteomes" id="UP000245207"/>
    </source>
</evidence>
<reference evidence="1 2" key="1">
    <citation type="journal article" date="2018" name="Mol. Plant">
        <title>The genome of Artemisia annua provides insight into the evolution of Asteraceae family and artemisinin biosynthesis.</title>
        <authorList>
            <person name="Shen Q."/>
            <person name="Zhang L."/>
            <person name="Liao Z."/>
            <person name="Wang S."/>
            <person name="Yan T."/>
            <person name="Shi P."/>
            <person name="Liu M."/>
            <person name="Fu X."/>
            <person name="Pan Q."/>
            <person name="Wang Y."/>
            <person name="Lv Z."/>
            <person name="Lu X."/>
            <person name="Zhang F."/>
            <person name="Jiang W."/>
            <person name="Ma Y."/>
            <person name="Chen M."/>
            <person name="Hao X."/>
            <person name="Li L."/>
            <person name="Tang Y."/>
            <person name="Lv G."/>
            <person name="Zhou Y."/>
            <person name="Sun X."/>
            <person name="Brodelius P.E."/>
            <person name="Rose J.K.C."/>
            <person name="Tang K."/>
        </authorList>
    </citation>
    <scope>NUCLEOTIDE SEQUENCE [LARGE SCALE GENOMIC DNA]</scope>
    <source>
        <strain evidence="2">cv. Huhao1</strain>
        <tissue evidence="1">Leaf</tissue>
    </source>
</reference>
<evidence type="ECO:0000313" key="1">
    <source>
        <dbReference type="EMBL" id="PWA53585.1"/>
    </source>
</evidence>
<protein>
    <submittedName>
        <fullName evidence="1">RNA-directed DNA polymerase, eukaryota</fullName>
    </submittedName>
</protein>
<dbReference type="Proteomes" id="UP000245207">
    <property type="component" value="Unassembled WGS sequence"/>
</dbReference>